<dbReference type="Pfam" id="PF00307">
    <property type="entry name" value="CH"/>
    <property type="match status" value="1"/>
</dbReference>
<sequence length="221" mass="24339">MAAASLAAAAYPERGRRRPAWALLHWVNTLVRRQRQAHDLHLVFTDGLTLCTVLERLHPAAELVRFRRAATRGPALSNIEQALALVWRFSPQASAMPSADQVLDGSPRDLLLRFISELYTLFVVRPARARMRVALPWLQQFLTPYGLEVSQATYAPPHKGLGADFRSGTALACALHALLPPARTAGLDGAIYGCPSNESERAKTIRAVFAILEAERLAPCR</sequence>
<dbReference type="EMBL" id="JBGBPQ010000015">
    <property type="protein sequence ID" value="KAL1510297.1"/>
    <property type="molecule type" value="Genomic_DNA"/>
</dbReference>
<keyword evidence="3" id="KW-1185">Reference proteome</keyword>
<name>A0AB34IYL7_PRYPA</name>
<dbReference type="InterPro" id="IPR001715">
    <property type="entry name" value="CH_dom"/>
</dbReference>
<feature type="domain" description="Calponin-homology (CH)" evidence="1">
    <location>
        <begin position="17"/>
        <end position="123"/>
    </location>
</feature>
<proteinExistence type="predicted"/>
<dbReference type="AlphaFoldDB" id="A0AB34IYL7"/>
<dbReference type="SUPFAM" id="SSF47576">
    <property type="entry name" value="Calponin-homology domain, CH-domain"/>
    <property type="match status" value="1"/>
</dbReference>
<reference evidence="2 3" key="1">
    <citation type="journal article" date="2024" name="Science">
        <title>Giant polyketide synthase enzymes in the biosynthesis of giant marine polyether toxins.</title>
        <authorList>
            <person name="Fallon T.R."/>
            <person name="Shende V.V."/>
            <person name="Wierzbicki I.H."/>
            <person name="Pendleton A.L."/>
            <person name="Watervoot N.F."/>
            <person name="Auber R.P."/>
            <person name="Gonzalez D.J."/>
            <person name="Wisecaver J.H."/>
            <person name="Moore B.S."/>
        </authorList>
    </citation>
    <scope>NUCLEOTIDE SEQUENCE [LARGE SCALE GENOMIC DNA]</scope>
    <source>
        <strain evidence="2 3">12B1</strain>
    </source>
</reference>
<dbReference type="InterPro" id="IPR036872">
    <property type="entry name" value="CH_dom_sf"/>
</dbReference>
<dbReference type="Proteomes" id="UP001515480">
    <property type="component" value="Unassembled WGS sequence"/>
</dbReference>
<evidence type="ECO:0000313" key="2">
    <source>
        <dbReference type="EMBL" id="KAL1510297.1"/>
    </source>
</evidence>
<organism evidence="2 3">
    <name type="scientific">Prymnesium parvum</name>
    <name type="common">Toxic golden alga</name>
    <dbReference type="NCBI Taxonomy" id="97485"/>
    <lineage>
        <taxon>Eukaryota</taxon>
        <taxon>Haptista</taxon>
        <taxon>Haptophyta</taxon>
        <taxon>Prymnesiophyceae</taxon>
        <taxon>Prymnesiales</taxon>
        <taxon>Prymnesiaceae</taxon>
        <taxon>Prymnesium</taxon>
    </lineage>
</organism>
<dbReference type="PROSITE" id="PS50021">
    <property type="entry name" value="CH"/>
    <property type="match status" value="1"/>
</dbReference>
<accession>A0AB34IYL7</accession>
<evidence type="ECO:0000259" key="1">
    <source>
        <dbReference type="PROSITE" id="PS50021"/>
    </source>
</evidence>
<protein>
    <recommendedName>
        <fullName evidence="1">Calponin-homology (CH) domain-containing protein</fullName>
    </recommendedName>
</protein>
<dbReference type="CDD" id="cd00014">
    <property type="entry name" value="CH_SF"/>
    <property type="match status" value="1"/>
</dbReference>
<gene>
    <name evidence="2" type="ORF">AB1Y20_006617</name>
</gene>
<comment type="caution">
    <text evidence="2">The sequence shown here is derived from an EMBL/GenBank/DDBJ whole genome shotgun (WGS) entry which is preliminary data.</text>
</comment>
<dbReference type="Gene3D" id="1.10.418.10">
    <property type="entry name" value="Calponin-like domain"/>
    <property type="match status" value="1"/>
</dbReference>
<evidence type="ECO:0000313" key="3">
    <source>
        <dbReference type="Proteomes" id="UP001515480"/>
    </source>
</evidence>